<dbReference type="EMBL" id="JASCZI010243248">
    <property type="protein sequence ID" value="MED6212934.1"/>
    <property type="molecule type" value="Genomic_DNA"/>
</dbReference>
<gene>
    <name evidence="2" type="ORF">PIB30_088261</name>
</gene>
<accession>A0ABU6YSH2</accession>
<keyword evidence="3" id="KW-1185">Reference proteome</keyword>
<reference evidence="2 3" key="1">
    <citation type="journal article" date="2023" name="Plants (Basel)">
        <title>Bridging the Gap: Combining Genomics and Transcriptomics Approaches to Understand Stylosanthes scabra, an Orphan Legume from the Brazilian Caatinga.</title>
        <authorList>
            <person name="Ferreira-Neto J.R.C."/>
            <person name="da Silva M.D."/>
            <person name="Binneck E."/>
            <person name="de Melo N.F."/>
            <person name="da Silva R.H."/>
            <person name="de Melo A.L.T.M."/>
            <person name="Pandolfi V."/>
            <person name="Bustamante F.O."/>
            <person name="Brasileiro-Vidal A.C."/>
            <person name="Benko-Iseppon A.M."/>
        </authorList>
    </citation>
    <scope>NUCLEOTIDE SEQUENCE [LARGE SCALE GENOMIC DNA]</scope>
    <source>
        <tissue evidence="2">Leaves</tissue>
    </source>
</reference>
<dbReference type="CDD" id="cd06222">
    <property type="entry name" value="RNase_H_like"/>
    <property type="match status" value="1"/>
</dbReference>
<dbReference type="InterPro" id="IPR036397">
    <property type="entry name" value="RNaseH_sf"/>
</dbReference>
<dbReference type="InterPro" id="IPR044730">
    <property type="entry name" value="RNase_H-like_dom_plant"/>
</dbReference>
<evidence type="ECO:0000313" key="2">
    <source>
        <dbReference type="EMBL" id="MED6212934.1"/>
    </source>
</evidence>
<feature type="domain" description="RNase H type-1" evidence="1">
    <location>
        <begin position="4"/>
        <end position="64"/>
    </location>
</feature>
<protein>
    <recommendedName>
        <fullName evidence="1">RNase H type-1 domain-containing protein</fullName>
    </recommendedName>
</protein>
<dbReference type="InterPro" id="IPR012337">
    <property type="entry name" value="RNaseH-like_sf"/>
</dbReference>
<dbReference type="Proteomes" id="UP001341840">
    <property type="component" value="Unassembled WGS sequence"/>
</dbReference>
<comment type="caution">
    <text evidence="2">The sequence shown here is derived from an EMBL/GenBank/DDBJ whole genome shotgun (WGS) entry which is preliminary data.</text>
</comment>
<dbReference type="Gene3D" id="3.30.420.10">
    <property type="entry name" value="Ribonuclease H-like superfamily/Ribonuclease H"/>
    <property type="match status" value="1"/>
</dbReference>
<dbReference type="Pfam" id="PF13456">
    <property type="entry name" value="RVT_3"/>
    <property type="match status" value="1"/>
</dbReference>
<name>A0ABU6YSH2_9FABA</name>
<sequence>MAIEAEISAILQGVEVAWERNLKKIIVESDSRSAIELIANPPQNHPLFTRMLRRIKNLINKEWKKLEILEDSGGIVVTRRVEVLVDSDGEVGYGSVRE</sequence>
<dbReference type="SUPFAM" id="SSF53098">
    <property type="entry name" value="Ribonuclease H-like"/>
    <property type="match status" value="1"/>
</dbReference>
<evidence type="ECO:0000259" key="1">
    <source>
        <dbReference type="Pfam" id="PF13456"/>
    </source>
</evidence>
<organism evidence="2 3">
    <name type="scientific">Stylosanthes scabra</name>
    <dbReference type="NCBI Taxonomy" id="79078"/>
    <lineage>
        <taxon>Eukaryota</taxon>
        <taxon>Viridiplantae</taxon>
        <taxon>Streptophyta</taxon>
        <taxon>Embryophyta</taxon>
        <taxon>Tracheophyta</taxon>
        <taxon>Spermatophyta</taxon>
        <taxon>Magnoliopsida</taxon>
        <taxon>eudicotyledons</taxon>
        <taxon>Gunneridae</taxon>
        <taxon>Pentapetalae</taxon>
        <taxon>rosids</taxon>
        <taxon>fabids</taxon>
        <taxon>Fabales</taxon>
        <taxon>Fabaceae</taxon>
        <taxon>Papilionoideae</taxon>
        <taxon>50 kb inversion clade</taxon>
        <taxon>dalbergioids sensu lato</taxon>
        <taxon>Dalbergieae</taxon>
        <taxon>Pterocarpus clade</taxon>
        <taxon>Stylosanthes</taxon>
    </lineage>
</organism>
<evidence type="ECO:0000313" key="3">
    <source>
        <dbReference type="Proteomes" id="UP001341840"/>
    </source>
</evidence>
<proteinExistence type="predicted"/>
<dbReference type="InterPro" id="IPR002156">
    <property type="entry name" value="RNaseH_domain"/>
</dbReference>